<dbReference type="InterPro" id="IPR009793">
    <property type="entry name" value="DUF1361"/>
</dbReference>
<keyword evidence="3" id="KW-1185">Reference proteome</keyword>
<feature type="transmembrane region" description="Helical" evidence="1">
    <location>
        <begin position="193"/>
        <end position="212"/>
    </location>
</feature>
<proteinExistence type="predicted"/>
<dbReference type="STRING" id="1423781.FD06_GL000413"/>
<sequence>MRMYKSINWQIRTFFILWLIFLYFNIRQPFSFLLLNTFLGYIPIELSLELDNKHIKNSWLMWPIFMIWIVFYPNVPYLLTDLFHLEQLYPYIQGNLRLDSLIWFNYACLMVTVIACLILGCYSLFKVTNALAYKMHLNNIISKLVILITLTFISSVGIFIGRFLRLHTVYIMLSPKVVIKQLLSMWSPEMLKFVFIMMAIQLFACWVMSLVYKNIKNTK</sequence>
<dbReference type="Proteomes" id="UP000052012">
    <property type="component" value="Unassembled WGS sequence"/>
</dbReference>
<name>A0A0R2ALE3_9LACO</name>
<dbReference type="RefSeq" id="WP_082605308.1">
    <property type="nucleotide sequence ID" value="NZ_AYYQ01000035.1"/>
</dbReference>
<protein>
    <submittedName>
        <fullName evidence="2">Uncharacterized protein</fullName>
    </submittedName>
</protein>
<keyword evidence="1" id="KW-1133">Transmembrane helix</keyword>
<gene>
    <name evidence="2" type="ORF">FD06_GL000413</name>
</gene>
<evidence type="ECO:0000313" key="3">
    <source>
        <dbReference type="Proteomes" id="UP000052012"/>
    </source>
</evidence>
<organism evidence="2 3">
    <name type="scientific">Apilactobacillus ozensis DSM 23829 = JCM 17196</name>
    <dbReference type="NCBI Taxonomy" id="1423781"/>
    <lineage>
        <taxon>Bacteria</taxon>
        <taxon>Bacillati</taxon>
        <taxon>Bacillota</taxon>
        <taxon>Bacilli</taxon>
        <taxon>Lactobacillales</taxon>
        <taxon>Lactobacillaceae</taxon>
        <taxon>Apilactobacillus</taxon>
    </lineage>
</organism>
<dbReference type="PATRIC" id="fig|1423781.4.peg.424"/>
<keyword evidence="1" id="KW-0812">Transmembrane</keyword>
<dbReference type="OrthoDB" id="4540541at2"/>
<reference evidence="2 3" key="1">
    <citation type="journal article" date="2015" name="Genome Announc.">
        <title>Expanding the biotechnology potential of lactobacilli through comparative genomics of 213 strains and associated genera.</title>
        <authorList>
            <person name="Sun Z."/>
            <person name="Harris H.M."/>
            <person name="McCann A."/>
            <person name="Guo C."/>
            <person name="Argimon S."/>
            <person name="Zhang W."/>
            <person name="Yang X."/>
            <person name="Jeffery I.B."/>
            <person name="Cooney J.C."/>
            <person name="Kagawa T.F."/>
            <person name="Liu W."/>
            <person name="Song Y."/>
            <person name="Salvetti E."/>
            <person name="Wrobel A."/>
            <person name="Rasinkangas P."/>
            <person name="Parkhill J."/>
            <person name="Rea M.C."/>
            <person name="O'Sullivan O."/>
            <person name="Ritari J."/>
            <person name="Douillard F.P."/>
            <person name="Paul Ross R."/>
            <person name="Yang R."/>
            <person name="Briner A.E."/>
            <person name="Felis G.E."/>
            <person name="de Vos W.M."/>
            <person name="Barrangou R."/>
            <person name="Klaenhammer T.R."/>
            <person name="Caufield P.W."/>
            <person name="Cui Y."/>
            <person name="Zhang H."/>
            <person name="O'Toole P.W."/>
        </authorList>
    </citation>
    <scope>NUCLEOTIDE SEQUENCE [LARGE SCALE GENOMIC DNA]</scope>
    <source>
        <strain evidence="2 3">DSM 23829</strain>
    </source>
</reference>
<feature type="transmembrane region" description="Helical" evidence="1">
    <location>
        <begin position="100"/>
        <end position="124"/>
    </location>
</feature>
<comment type="caution">
    <text evidence="2">The sequence shown here is derived from an EMBL/GenBank/DDBJ whole genome shotgun (WGS) entry which is preliminary data.</text>
</comment>
<evidence type="ECO:0000256" key="1">
    <source>
        <dbReference type="SAM" id="Phobius"/>
    </source>
</evidence>
<evidence type="ECO:0000313" key="2">
    <source>
        <dbReference type="EMBL" id="KRM67696.1"/>
    </source>
</evidence>
<feature type="transmembrane region" description="Helical" evidence="1">
    <location>
        <begin position="60"/>
        <end position="80"/>
    </location>
</feature>
<dbReference type="EMBL" id="AYYQ01000035">
    <property type="protein sequence ID" value="KRM67696.1"/>
    <property type="molecule type" value="Genomic_DNA"/>
</dbReference>
<accession>A0A0R2ALE3</accession>
<feature type="transmembrane region" description="Helical" evidence="1">
    <location>
        <begin position="144"/>
        <end position="164"/>
    </location>
</feature>
<dbReference type="AlphaFoldDB" id="A0A0R2ALE3"/>
<keyword evidence="1" id="KW-0472">Membrane</keyword>
<dbReference type="Pfam" id="PF07099">
    <property type="entry name" value="DUF1361"/>
    <property type="match status" value="1"/>
</dbReference>